<protein>
    <submittedName>
        <fullName evidence="2">Uncharacterized membrane-anchored protein</fullName>
    </submittedName>
</protein>
<evidence type="ECO:0000313" key="3">
    <source>
        <dbReference type="Proteomes" id="UP000186666"/>
    </source>
</evidence>
<proteinExistence type="predicted"/>
<keyword evidence="1" id="KW-0472">Membrane</keyword>
<dbReference type="RefSeq" id="WP_068592695.1">
    <property type="nucleotide sequence ID" value="NZ_FTNK01000027.1"/>
</dbReference>
<reference evidence="2 3" key="1">
    <citation type="submission" date="2017-01" db="EMBL/GenBank/DDBJ databases">
        <authorList>
            <person name="Varghese N."/>
            <person name="Submissions S."/>
        </authorList>
    </citation>
    <scope>NUCLEOTIDE SEQUENCE [LARGE SCALE GENOMIC DNA]</scope>
    <source>
        <strain evidence="2 3">ATCC 23464</strain>
    </source>
</reference>
<dbReference type="Proteomes" id="UP000186666">
    <property type="component" value="Unassembled WGS sequence"/>
</dbReference>
<evidence type="ECO:0000256" key="1">
    <source>
        <dbReference type="SAM" id="Phobius"/>
    </source>
</evidence>
<keyword evidence="3" id="KW-1185">Reference proteome</keyword>
<feature type="transmembrane region" description="Helical" evidence="1">
    <location>
        <begin position="194"/>
        <end position="212"/>
    </location>
</feature>
<feature type="transmembrane region" description="Helical" evidence="1">
    <location>
        <begin position="104"/>
        <end position="122"/>
    </location>
</feature>
<feature type="transmembrane region" description="Helical" evidence="1">
    <location>
        <begin position="269"/>
        <end position="290"/>
    </location>
</feature>
<feature type="transmembrane region" description="Helical" evidence="1">
    <location>
        <begin position="21"/>
        <end position="41"/>
    </location>
</feature>
<organism evidence="2 3">
    <name type="scientific">Paenibacillus macquariensis</name>
    <dbReference type="NCBI Taxonomy" id="948756"/>
    <lineage>
        <taxon>Bacteria</taxon>
        <taxon>Bacillati</taxon>
        <taxon>Bacillota</taxon>
        <taxon>Bacilli</taxon>
        <taxon>Bacillales</taxon>
        <taxon>Paenibacillaceae</taxon>
        <taxon>Paenibacillus</taxon>
    </lineage>
</organism>
<dbReference type="InterPro" id="IPR007136">
    <property type="entry name" value="DUF347"/>
</dbReference>
<dbReference type="EMBL" id="FTNK01000027">
    <property type="protein sequence ID" value="SIR65003.1"/>
    <property type="molecule type" value="Genomic_DNA"/>
</dbReference>
<dbReference type="Pfam" id="PF03988">
    <property type="entry name" value="DUF347"/>
    <property type="match status" value="4"/>
</dbReference>
<feature type="transmembrane region" description="Helical" evidence="1">
    <location>
        <begin position="47"/>
        <end position="66"/>
    </location>
</feature>
<feature type="transmembrane region" description="Helical" evidence="1">
    <location>
        <begin position="167"/>
        <end position="187"/>
    </location>
</feature>
<comment type="caution">
    <text evidence="2">The sequence shown here is derived from an EMBL/GenBank/DDBJ whole genome shotgun (WGS) entry which is preliminary data.</text>
</comment>
<sequence length="401" mass="43652">METIKTNETTSMLSKVPEVTLYFWIIKILCTTVGETAADFLNVNLGFGLTGTSIVIGALLLVAMFLQFKAKKYIPSFYWLTVFLISIFGTLVTDNLTDNMGIPLEVSAIVFSVFLVLTFALWYAKEKTLSIHSIFTKRREAFYWLTILFTFALGTASGDLMAESLGLGYLATGVIVCAVIASVTVAWRLGLDSVLAFWIAYIMTRPLGASLGDLLSQPQDNGGLGLGATVTSAIFILAIMLIVIFLSVTKRDLIATSRKAVTDTKQNSVFWQTAVVICVLVLAAGTGYFWRHATLQDALPQGDSSGSVTQAFPQGDISNFRKITEDTLSLVQAGNLSAAKSHVSDLETAWDTAQARLKPINKTKWTEIDNSIDKVLRQLRAAHQDAEACKTALESLLTALS</sequence>
<feature type="transmembrane region" description="Helical" evidence="1">
    <location>
        <begin position="73"/>
        <end position="92"/>
    </location>
</feature>
<feature type="transmembrane region" description="Helical" evidence="1">
    <location>
        <begin position="142"/>
        <end position="161"/>
    </location>
</feature>
<name>A0ABY1KDB1_9BACL</name>
<keyword evidence="1" id="KW-0812">Transmembrane</keyword>
<evidence type="ECO:0000313" key="2">
    <source>
        <dbReference type="EMBL" id="SIR65003.1"/>
    </source>
</evidence>
<gene>
    <name evidence="2" type="ORF">SAMN05421578_1274</name>
</gene>
<feature type="transmembrane region" description="Helical" evidence="1">
    <location>
        <begin position="224"/>
        <end position="248"/>
    </location>
</feature>
<keyword evidence="1" id="KW-1133">Transmembrane helix</keyword>
<accession>A0ABY1KDB1</accession>